<sequence length="1796" mass="198569">MSDTTYFVLFLILAVPLGATVLLAIVTALLPGRQLNYRGKHVLVTGGSEGLGRAIALQLVAAGADVTIVGRRADALQRVVDEANTSNSPTRGRIFTQTADVTSPQAIECAVGQAQASVGPIDILFPNAGKSIVGYMVEHPIQSFRESMELNYFGTLNTVNAVLPTMVQRQEGCICFITSAAALASYVGFSAYSPTKYAVRGLADCLRNELSSSGISIHVAYPGTMDTPGFELEQLTKPTECKAIEASETLYKPEAVASSILKDLKHGVHNMYCGDIGISLLGVLSASMSPRCNPALDVLLFPVGVVATKKSKPRPTADELSSNDASGGGLTVEQIYQKKTQLEHILLRPDTYVGSIEPAEQTLWVYDDENSKMVQKKVTICPGLYKIFDEIIVNACDNKQRDSTMDTLKVTIDSEKGEISVWNNGNGIPVVMHKEHNVYVPELIFGHLLTGSNFDDKKKKTTGGRNGYGAKLANIFSKEFVVETASREQGKRYRQVFSDNMSVKGAPKITSWSKKDFTCITFTPDFKRFQMTGLDDDIVALFKKRVYDIAGVTDKSLNVYLNEEKIAVKSFSQYVALYGTADVIFDKPDERWQVGLGLSDDGFQQVSFVNGICTTKGGQHVNYLADQITTKLIAVVKKRNKGEAVKPAYIKNHLCLYVSALIDNPAFDSQRKVHESRYDFHVIVLIGCDDMYSPLAARVVEKSGLVENILSFAKLKQTAELKKTSGTKSVKLTGISKLDDANFAGSAKGKDCTLILTEGDSAKALAMSGLAVVGRDYYGVFPLKGKLLNVREASHSVIVKNEEIQNIVKILGLKYGTTYDSTKSLRYGHLMIMADQDHDGSHIKGLVINFIHHFWPSLMGLDNFVQEFITPIVKATKGNRSEVFYTIPEYEAWRGQMNNAKGWYIKYYKGLGTSKPEEAREYFSDLNTHQIGFTYNGEPDGDAIDMAFSKKRVEDRKEWLRAFVPGTFVDYAELILFSMADNIRSIPSMVDGFKPSQRKVLFSCFKRNLKKEIKVAQLSGYISEHSAYHHGEVNLHGTIIGMAQNFVGSNNINLLAPNGQFGTRLMGGKDAASARYVFTNLEYITRLVFNPLDDAILNYLEDEGQSIEPQWYMPIIPMSLVNGSDGIGTGWSCGIPNYNPLDVIENLRRRIQAEPMNSMVPFYRGFKGDIVQKGGTDNFLVQGKFEVIDDSTIVISELPVKTWTQSYKQYLETLLEANTIKDFKENHTDTTVLFTVILSPESLAAIQNAPGGIPKKFKLESSLAISNMHLFDSNGQIKHYSSPLDIIEEFYGLRLEHYGFRKAAILKRLEHDILVLSNKMRFILAVIEGELIVNNRKKKELLEELRKQKYDPMPKNVTAPTVAAAGEEEQPAPEDDDEDNVGVSAKDYDYLLSMALWSLTAERVQNLRNDLEAKNEERDVVFATTLETMWLKDLDELEVGLGKDEENRLAQEHSTKKQAGKATSGKSQTKRKPAKKSAKESDTDSGSDFELAKSKAKKAKVEKPKIKTQFGAEKPLSTVWKKPQAIVKKEGKAPKKERTASSSEPKPAKVFKLFEKKQAIVESSEDEEVLSLAERLKRRAMAEKKVDSDEDDVFSVPTAQKVGAKTMPSIAQADSDDEFSFAASAKKTAPALKKAAKKPTPKPKVAKKKAVESSSVDKPKKRPVSVDSDDDTFKFSDSEPVTKKLPAPKAKASKPASGMTLHVAKDTHHIVLVGTAAKRKTDKAPSSPKKKKQKQPTWSDDESSADDDDDVHEPVEPKERPGRAARATKQVVYKLDSSDEEQDAASDFEDDANDSE</sequence>
<evidence type="ECO:0000256" key="18">
    <source>
        <dbReference type="SAM" id="MobiDB-lite"/>
    </source>
</evidence>
<dbReference type="InterPro" id="IPR036291">
    <property type="entry name" value="NAD(P)-bd_dom_sf"/>
</dbReference>
<evidence type="ECO:0000256" key="14">
    <source>
        <dbReference type="ARBA" id="ARBA00023125"/>
    </source>
</evidence>
<comment type="pathway">
    <text evidence="5">Lipid metabolism; sphingolipid metabolism.</text>
</comment>
<dbReference type="SUPFAM" id="SSF54211">
    <property type="entry name" value="Ribosomal protein S5 domain 2-like"/>
    <property type="match status" value="1"/>
</dbReference>
<feature type="region of interest" description="Disordered" evidence="18">
    <location>
        <begin position="1621"/>
        <end position="1796"/>
    </location>
</feature>
<keyword evidence="12" id="KW-0746">Sphingolipid metabolism</keyword>
<organism evidence="22 23">
    <name type="scientific">Aphanomyces astaci</name>
    <name type="common">Crayfish plague agent</name>
    <dbReference type="NCBI Taxonomy" id="112090"/>
    <lineage>
        <taxon>Eukaryota</taxon>
        <taxon>Sar</taxon>
        <taxon>Stramenopiles</taxon>
        <taxon>Oomycota</taxon>
        <taxon>Saprolegniomycetes</taxon>
        <taxon>Saprolegniales</taxon>
        <taxon>Verrucalvaceae</taxon>
        <taxon>Aphanomyces</taxon>
    </lineage>
</organism>
<feature type="active site" description="O-(5'-phospho-DNA)-tyrosine intermediate" evidence="16">
    <location>
        <position position="1076"/>
    </location>
</feature>
<dbReference type="PANTHER" id="PTHR10169">
    <property type="entry name" value="DNA TOPOISOMERASE/GYRASE"/>
    <property type="match status" value="1"/>
</dbReference>
<feature type="region of interest" description="Disordered" evidence="18">
    <location>
        <begin position="1449"/>
        <end position="1546"/>
    </location>
</feature>
<evidence type="ECO:0000256" key="4">
    <source>
        <dbReference type="ARBA" id="ARBA00004240"/>
    </source>
</evidence>
<dbReference type="Pfam" id="PF00204">
    <property type="entry name" value="DNA_gyraseB"/>
    <property type="match status" value="1"/>
</dbReference>
<feature type="compositionally biased region" description="Low complexity" evidence="18">
    <location>
        <begin position="1622"/>
        <end position="1633"/>
    </location>
</feature>
<evidence type="ECO:0000256" key="15">
    <source>
        <dbReference type="ARBA" id="ARBA00023235"/>
    </source>
</evidence>
<evidence type="ECO:0000259" key="21">
    <source>
        <dbReference type="PROSITE" id="PS52040"/>
    </source>
</evidence>
<feature type="transmembrane region" description="Helical" evidence="19">
    <location>
        <begin position="6"/>
        <end position="30"/>
    </location>
</feature>
<comment type="cofactor">
    <cofactor evidence="3">
        <name>Mg(2+)</name>
        <dbReference type="ChEBI" id="CHEBI:18420"/>
    </cofactor>
</comment>
<dbReference type="Proteomes" id="UP000266196">
    <property type="component" value="Unassembled WGS sequence"/>
</dbReference>
<dbReference type="GO" id="GO:0030148">
    <property type="term" value="P:sphingolipid biosynthetic process"/>
    <property type="evidence" value="ECO:0007669"/>
    <property type="project" value="InterPro"/>
</dbReference>
<evidence type="ECO:0000313" key="23">
    <source>
        <dbReference type="Proteomes" id="UP000266196"/>
    </source>
</evidence>
<keyword evidence="19" id="KW-0812">Transmembrane</keyword>
<evidence type="ECO:0000256" key="17">
    <source>
        <dbReference type="RuleBase" id="RU362094"/>
    </source>
</evidence>
<dbReference type="InterPro" id="IPR045022">
    <property type="entry name" value="KDSR-like"/>
</dbReference>
<feature type="region of interest" description="Disordered" evidence="18">
    <location>
        <begin position="1362"/>
        <end position="1381"/>
    </location>
</feature>
<feature type="domain" description="Topo IIA-type catalytic" evidence="21">
    <location>
        <begin position="986"/>
        <end position="1434"/>
    </location>
</feature>
<evidence type="ECO:0000256" key="3">
    <source>
        <dbReference type="ARBA" id="ARBA00001946"/>
    </source>
</evidence>
<evidence type="ECO:0000256" key="1">
    <source>
        <dbReference type="ARBA" id="ARBA00000185"/>
    </source>
</evidence>
<dbReference type="FunFam" id="3.30.1490.30:FF:000001">
    <property type="entry name" value="DNA topoisomerase 2"/>
    <property type="match status" value="1"/>
</dbReference>
<dbReference type="PROSITE" id="PS50880">
    <property type="entry name" value="TOPRIM"/>
    <property type="match status" value="1"/>
</dbReference>
<evidence type="ECO:0000256" key="10">
    <source>
        <dbReference type="ARBA" id="ARBA00022840"/>
    </source>
</evidence>
<dbReference type="InterPro" id="IPR018522">
    <property type="entry name" value="TopoIIA_CS"/>
</dbReference>
<dbReference type="GO" id="GO:0000819">
    <property type="term" value="P:sister chromatid segregation"/>
    <property type="evidence" value="ECO:0007669"/>
    <property type="project" value="TreeGrafter"/>
</dbReference>
<feature type="compositionally biased region" description="Low complexity" evidence="18">
    <location>
        <begin position="1683"/>
        <end position="1697"/>
    </location>
</feature>
<dbReference type="EC" id="5.6.2.2" evidence="17"/>
<feature type="compositionally biased region" description="Basic and acidic residues" evidence="18">
    <location>
        <begin position="1752"/>
        <end position="1762"/>
    </location>
</feature>
<dbReference type="InterPro" id="IPR003594">
    <property type="entry name" value="HATPase_dom"/>
</dbReference>
<keyword evidence="8" id="KW-0479">Metal-binding</keyword>
<dbReference type="InterPro" id="IPR001154">
    <property type="entry name" value="TopoII_euk"/>
</dbReference>
<dbReference type="SMART" id="SM00433">
    <property type="entry name" value="TOP2c"/>
    <property type="match status" value="1"/>
</dbReference>
<dbReference type="InterPro" id="IPR002205">
    <property type="entry name" value="Topo_IIA_dom_A"/>
</dbReference>
<evidence type="ECO:0000256" key="16">
    <source>
        <dbReference type="PROSITE-ProRule" id="PRU01384"/>
    </source>
</evidence>
<dbReference type="Pfam" id="PF02518">
    <property type="entry name" value="HATPase_c"/>
    <property type="match status" value="1"/>
</dbReference>
<dbReference type="InterPro" id="IPR013758">
    <property type="entry name" value="Topo_IIA_A/C_ab"/>
</dbReference>
<dbReference type="Pfam" id="PF16898">
    <property type="entry name" value="TOPRIM_C"/>
    <property type="match status" value="1"/>
</dbReference>
<feature type="compositionally biased region" description="Basic residues" evidence="18">
    <location>
        <begin position="1634"/>
        <end position="1648"/>
    </location>
</feature>
<evidence type="ECO:0000256" key="5">
    <source>
        <dbReference type="ARBA" id="ARBA00004760"/>
    </source>
</evidence>
<evidence type="ECO:0000256" key="9">
    <source>
        <dbReference type="ARBA" id="ARBA00022741"/>
    </source>
</evidence>
<keyword evidence="10 17" id="KW-0067">ATP-binding</keyword>
<dbReference type="GO" id="GO:0016020">
    <property type="term" value="C:membrane"/>
    <property type="evidence" value="ECO:0007669"/>
    <property type="project" value="GOC"/>
</dbReference>
<dbReference type="Gene3D" id="3.30.230.10">
    <property type="match status" value="1"/>
</dbReference>
<dbReference type="Pfam" id="PF00106">
    <property type="entry name" value="adh_short"/>
    <property type="match status" value="1"/>
</dbReference>
<keyword evidence="14 16" id="KW-0238">DNA-binding</keyword>
<dbReference type="FunFam" id="3.40.50.670:FF:000001">
    <property type="entry name" value="DNA topoisomerase 2"/>
    <property type="match status" value="1"/>
</dbReference>
<dbReference type="PROSITE" id="PS00177">
    <property type="entry name" value="TOPOISOMERASE_II"/>
    <property type="match status" value="1"/>
</dbReference>
<dbReference type="Pfam" id="PF00521">
    <property type="entry name" value="DNA_topoisoIV"/>
    <property type="match status" value="1"/>
</dbReference>
<comment type="function">
    <text evidence="17">Control of topological states of DNA by transient breakage and subsequent rejoining of DNA strands. Topoisomerase II makes double-strand breaks.</text>
</comment>
<keyword evidence="15 16" id="KW-0413">Isomerase</keyword>
<dbReference type="InterPro" id="IPR031660">
    <property type="entry name" value="TOPRIM_C"/>
</dbReference>
<dbReference type="GO" id="GO:0005634">
    <property type="term" value="C:nucleus"/>
    <property type="evidence" value="ECO:0007669"/>
    <property type="project" value="TreeGrafter"/>
</dbReference>
<dbReference type="FunFam" id="3.40.50.720:FF:000468">
    <property type="entry name" value="Short-chain dehydrogenase, putative"/>
    <property type="match status" value="1"/>
</dbReference>
<feature type="compositionally biased region" description="Basic and acidic residues" evidence="18">
    <location>
        <begin position="1527"/>
        <end position="1539"/>
    </location>
</feature>
<dbReference type="GO" id="GO:0003918">
    <property type="term" value="F:DNA topoisomerase type II (double strand cut, ATP-hydrolyzing) activity"/>
    <property type="evidence" value="ECO:0007669"/>
    <property type="project" value="UniProtKB-UniRule"/>
</dbReference>
<keyword evidence="19" id="KW-0472">Membrane</keyword>
<dbReference type="CDD" id="cd03481">
    <property type="entry name" value="TopoIIA_Trans_ScTopoIIA"/>
    <property type="match status" value="1"/>
</dbReference>
<dbReference type="SUPFAM" id="SSF55874">
    <property type="entry name" value="ATPase domain of HSP90 chaperone/DNA topoisomerase II/histidine kinase"/>
    <property type="match status" value="1"/>
</dbReference>
<dbReference type="PANTHER" id="PTHR10169:SF38">
    <property type="entry name" value="DNA TOPOISOMERASE 2"/>
    <property type="match status" value="1"/>
</dbReference>
<evidence type="ECO:0000256" key="7">
    <source>
        <dbReference type="ARBA" id="ARBA00011080"/>
    </source>
</evidence>
<dbReference type="FunFam" id="3.30.565.10:FF:000004">
    <property type="entry name" value="DNA topoisomerase 2"/>
    <property type="match status" value="1"/>
</dbReference>
<dbReference type="Gene3D" id="3.30.1490.30">
    <property type="match status" value="1"/>
</dbReference>
<keyword evidence="11" id="KW-0460">Magnesium</keyword>
<dbReference type="FunFam" id="3.30.1360.40:FF:000003">
    <property type="entry name" value="DNA topoisomerase 2"/>
    <property type="match status" value="1"/>
</dbReference>
<dbReference type="FunFam" id="3.90.199.10:FF:000002">
    <property type="entry name" value="DNA topoisomerase 2"/>
    <property type="match status" value="1"/>
</dbReference>
<dbReference type="PRINTS" id="PR00418">
    <property type="entry name" value="TPI2FAMILY"/>
</dbReference>
<dbReference type="GO" id="GO:0003677">
    <property type="term" value="F:DNA binding"/>
    <property type="evidence" value="ECO:0007669"/>
    <property type="project" value="UniProtKB-UniRule"/>
</dbReference>
<dbReference type="CDD" id="cd00187">
    <property type="entry name" value="TOP4c"/>
    <property type="match status" value="1"/>
</dbReference>
<evidence type="ECO:0000256" key="13">
    <source>
        <dbReference type="ARBA" id="ARBA00023029"/>
    </source>
</evidence>
<dbReference type="GO" id="GO:0000712">
    <property type="term" value="P:resolution of meiotic recombination intermediates"/>
    <property type="evidence" value="ECO:0007669"/>
    <property type="project" value="TreeGrafter"/>
</dbReference>
<dbReference type="InterPro" id="IPR034157">
    <property type="entry name" value="TOPRIM_TopoII"/>
</dbReference>
<dbReference type="InterPro" id="IPR036890">
    <property type="entry name" value="HATPase_C_sf"/>
</dbReference>
<name>A0A397FYY6_APHAT</name>
<dbReference type="CDD" id="cd03365">
    <property type="entry name" value="TOPRIM_TopoIIA"/>
    <property type="match status" value="1"/>
</dbReference>
<dbReference type="Gene3D" id="3.40.50.720">
    <property type="entry name" value="NAD(P)-binding Rossmann-like Domain"/>
    <property type="match status" value="1"/>
</dbReference>
<dbReference type="EMBL" id="QUTE01001930">
    <property type="protein sequence ID" value="RHZ41004.1"/>
    <property type="molecule type" value="Genomic_DNA"/>
</dbReference>
<evidence type="ECO:0000256" key="6">
    <source>
        <dbReference type="ARBA" id="ARBA00004991"/>
    </source>
</evidence>
<proteinExistence type="inferred from homology"/>
<comment type="pathway">
    <text evidence="6">Sphingolipid metabolism.</text>
</comment>
<comment type="subcellular location">
    <subcellularLocation>
        <location evidence="4">Endoplasmic reticulum</location>
    </subcellularLocation>
</comment>
<evidence type="ECO:0000256" key="12">
    <source>
        <dbReference type="ARBA" id="ARBA00022919"/>
    </source>
</evidence>
<dbReference type="VEuPathDB" id="FungiDB:H257_02543"/>
<evidence type="ECO:0000259" key="20">
    <source>
        <dbReference type="PROSITE" id="PS50880"/>
    </source>
</evidence>
<dbReference type="InterPro" id="IPR050634">
    <property type="entry name" value="DNA_Topoisomerase_II"/>
</dbReference>
<feature type="compositionally biased region" description="Acidic residues" evidence="18">
    <location>
        <begin position="1739"/>
        <end position="1751"/>
    </location>
</feature>
<keyword evidence="19" id="KW-1133">Transmembrane helix</keyword>
<dbReference type="VEuPathDB" id="FungiDB:H257_02542"/>
<dbReference type="Pfam" id="PF01751">
    <property type="entry name" value="Toprim"/>
    <property type="match status" value="1"/>
</dbReference>
<dbReference type="CDD" id="cd08939">
    <property type="entry name" value="KDSR-like_SDR_c"/>
    <property type="match status" value="1"/>
</dbReference>
<dbReference type="GO" id="GO:0006666">
    <property type="term" value="P:3-keto-sphinganine metabolic process"/>
    <property type="evidence" value="ECO:0007669"/>
    <property type="project" value="InterPro"/>
</dbReference>
<dbReference type="CDD" id="cd16930">
    <property type="entry name" value="HATPase_TopII-like"/>
    <property type="match status" value="1"/>
</dbReference>
<comment type="similarity">
    <text evidence="7 17">Belongs to the type II topoisomerase family.</text>
</comment>
<dbReference type="InterPro" id="IPR013760">
    <property type="entry name" value="Topo_IIA-like_dom_sf"/>
</dbReference>
<evidence type="ECO:0000256" key="2">
    <source>
        <dbReference type="ARBA" id="ARBA00001913"/>
    </source>
</evidence>
<protein>
    <recommendedName>
        <fullName evidence="17">DNA topoisomerase 2</fullName>
        <ecNumber evidence="17">5.6.2.2</ecNumber>
    </recommendedName>
</protein>
<comment type="catalytic activity">
    <reaction evidence="1 16 17">
        <text>ATP-dependent breakage, passage and rejoining of double-stranded DNA.</text>
        <dbReference type="EC" id="5.6.2.2"/>
    </reaction>
</comment>
<feature type="domain" description="Toprim" evidence="20">
    <location>
        <begin position="752"/>
        <end position="869"/>
    </location>
</feature>
<dbReference type="InterPro" id="IPR002347">
    <property type="entry name" value="SDR_fam"/>
</dbReference>
<comment type="subunit">
    <text evidence="17">Homodimer.</text>
</comment>
<reference evidence="22 23" key="1">
    <citation type="submission" date="2018-08" db="EMBL/GenBank/DDBJ databases">
        <title>Aphanomyces genome sequencing and annotation.</title>
        <authorList>
            <person name="Minardi D."/>
            <person name="Oidtmann B."/>
            <person name="Van Der Giezen M."/>
            <person name="Studholme D.J."/>
        </authorList>
    </citation>
    <scope>NUCLEOTIDE SEQUENCE [LARGE SCALE GENOMIC DNA]</scope>
    <source>
        <strain evidence="22 23">197901</strain>
    </source>
</reference>
<dbReference type="InterPro" id="IPR013757">
    <property type="entry name" value="Topo_IIA_A_a_sf"/>
</dbReference>
<evidence type="ECO:0000256" key="11">
    <source>
        <dbReference type="ARBA" id="ARBA00022842"/>
    </source>
</evidence>
<dbReference type="Gene3D" id="1.10.268.10">
    <property type="entry name" value="Topoisomerase, domain 3"/>
    <property type="match status" value="1"/>
</dbReference>
<evidence type="ECO:0000256" key="19">
    <source>
        <dbReference type="SAM" id="Phobius"/>
    </source>
</evidence>
<dbReference type="InterPro" id="IPR001241">
    <property type="entry name" value="Topo_IIA"/>
</dbReference>
<keyword evidence="13 16" id="KW-0799">Topoisomerase</keyword>
<accession>A0A397FYY6</accession>
<dbReference type="InterPro" id="IPR006171">
    <property type="entry name" value="TOPRIM_dom"/>
</dbReference>
<dbReference type="Gene3D" id="3.90.199.10">
    <property type="entry name" value="Topoisomerase II, domain 5"/>
    <property type="match status" value="1"/>
</dbReference>
<evidence type="ECO:0000313" key="22">
    <source>
        <dbReference type="EMBL" id="RHZ41004.1"/>
    </source>
</evidence>
<comment type="caution">
    <text evidence="22">The sequence shown here is derived from an EMBL/GenBank/DDBJ whole genome shotgun (WGS) entry which is preliminary data.</text>
</comment>
<dbReference type="Gene3D" id="3.40.50.670">
    <property type="match status" value="1"/>
</dbReference>
<dbReference type="GO" id="GO:0005783">
    <property type="term" value="C:endoplasmic reticulum"/>
    <property type="evidence" value="ECO:0007669"/>
    <property type="project" value="UniProtKB-SubCell"/>
</dbReference>
<dbReference type="PRINTS" id="PR01158">
    <property type="entry name" value="TOPISMRASEII"/>
</dbReference>
<dbReference type="InterPro" id="IPR014721">
    <property type="entry name" value="Ribsml_uS5_D2-typ_fold_subgr"/>
</dbReference>
<gene>
    <name evidence="22" type="ORF">DYB31_005549</name>
</gene>
<dbReference type="SUPFAM" id="SSF56719">
    <property type="entry name" value="Type II DNA topoisomerase"/>
    <property type="match status" value="1"/>
</dbReference>
<dbReference type="InterPro" id="IPR013506">
    <property type="entry name" value="Topo_IIA_bsu_dom2"/>
</dbReference>
<feature type="compositionally biased region" description="Basic and acidic residues" evidence="18">
    <location>
        <begin position="1671"/>
        <end position="1682"/>
    </location>
</feature>
<comment type="cofactor">
    <cofactor evidence="2">
        <name>Ca(2+)</name>
        <dbReference type="ChEBI" id="CHEBI:29108"/>
    </cofactor>
</comment>
<dbReference type="GO" id="GO:0047560">
    <property type="term" value="F:3-dehydrosphinganine reductase activity"/>
    <property type="evidence" value="ECO:0007669"/>
    <property type="project" value="InterPro"/>
</dbReference>
<keyword evidence="12" id="KW-0443">Lipid metabolism</keyword>
<dbReference type="PROSITE" id="PS52040">
    <property type="entry name" value="TOPO_IIA"/>
    <property type="match status" value="1"/>
</dbReference>
<dbReference type="Gene3D" id="3.30.1360.40">
    <property type="match status" value="1"/>
</dbReference>
<dbReference type="SMART" id="SM00387">
    <property type="entry name" value="HATPase_c"/>
    <property type="match status" value="1"/>
</dbReference>
<dbReference type="GO" id="GO:0006265">
    <property type="term" value="P:DNA topological change"/>
    <property type="evidence" value="ECO:0007669"/>
    <property type="project" value="UniProtKB-UniRule"/>
</dbReference>
<keyword evidence="9 17" id="KW-0547">Nucleotide-binding</keyword>
<dbReference type="InterPro" id="IPR013759">
    <property type="entry name" value="Topo_IIA_B_C"/>
</dbReference>
<dbReference type="GO" id="GO:0005524">
    <property type="term" value="F:ATP binding"/>
    <property type="evidence" value="ECO:0007669"/>
    <property type="project" value="UniProtKB-UniRule"/>
</dbReference>
<dbReference type="SUPFAM" id="SSF51735">
    <property type="entry name" value="NAD(P)-binding Rossmann-fold domains"/>
    <property type="match status" value="1"/>
</dbReference>
<evidence type="ECO:0000256" key="8">
    <source>
        <dbReference type="ARBA" id="ARBA00022723"/>
    </source>
</evidence>
<dbReference type="InterPro" id="IPR020568">
    <property type="entry name" value="Ribosomal_Su5_D2-typ_SF"/>
</dbReference>
<dbReference type="SMART" id="SM00434">
    <property type="entry name" value="TOP4c"/>
    <property type="match status" value="1"/>
</dbReference>
<feature type="compositionally biased region" description="Basic and acidic residues" evidence="18">
    <location>
        <begin position="1649"/>
        <end position="1658"/>
    </location>
</feature>
<dbReference type="Gene3D" id="3.30.565.10">
    <property type="entry name" value="Histidine kinase-like ATPase, C-terminal domain"/>
    <property type="match status" value="1"/>
</dbReference>
<feature type="compositionally biased region" description="Acidic residues" evidence="18">
    <location>
        <begin position="1366"/>
        <end position="1380"/>
    </location>
</feature>
<feature type="compositionally biased region" description="Acidic residues" evidence="18">
    <location>
        <begin position="1778"/>
        <end position="1796"/>
    </location>
</feature>
<dbReference type="GO" id="GO:0046872">
    <property type="term" value="F:metal ion binding"/>
    <property type="evidence" value="ECO:0007669"/>
    <property type="project" value="UniProtKB-KW"/>
</dbReference>